<evidence type="ECO:0000313" key="1">
    <source>
        <dbReference type="EMBL" id="PSB58469.1"/>
    </source>
</evidence>
<name>A0A2T1GKY2_9CYAN</name>
<protein>
    <submittedName>
        <fullName evidence="1">Uncharacterized protein</fullName>
    </submittedName>
</protein>
<reference evidence="1 2" key="1">
    <citation type="submission" date="2018-03" db="EMBL/GenBank/DDBJ databases">
        <title>The ancient ancestry and fast evolution of plastids.</title>
        <authorList>
            <person name="Moore K.R."/>
            <person name="Magnabosco C."/>
            <person name="Momper L."/>
            <person name="Gold D.A."/>
            <person name="Bosak T."/>
            <person name="Fournier G.P."/>
        </authorList>
    </citation>
    <scope>NUCLEOTIDE SEQUENCE [LARGE SCALE GENOMIC DNA]</scope>
    <source>
        <strain evidence="1 2">CCALA 037</strain>
    </source>
</reference>
<accession>A0A2T1GKY2</accession>
<evidence type="ECO:0000313" key="2">
    <source>
        <dbReference type="Proteomes" id="UP000238937"/>
    </source>
</evidence>
<comment type="caution">
    <text evidence="1">The sequence shown here is derived from an EMBL/GenBank/DDBJ whole genome shotgun (WGS) entry which is preliminary data.</text>
</comment>
<gene>
    <name evidence="1" type="ORF">C7B77_04630</name>
</gene>
<keyword evidence="2" id="KW-1185">Reference proteome</keyword>
<proteinExistence type="predicted"/>
<dbReference type="AlphaFoldDB" id="A0A2T1GKY2"/>
<organism evidence="1 2">
    <name type="scientific">Chamaesiphon polymorphus CCALA 037</name>
    <dbReference type="NCBI Taxonomy" id="2107692"/>
    <lineage>
        <taxon>Bacteria</taxon>
        <taxon>Bacillati</taxon>
        <taxon>Cyanobacteriota</taxon>
        <taxon>Cyanophyceae</taxon>
        <taxon>Gomontiellales</taxon>
        <taxon>Chamaesiphonaceae</taxon>
        <taxon>Chamaesiphon</taxon>
    </lineage>
</organism>
<dbReference type="Proteomes" id="UP000238937">
    <property type="component" value="Unassembled WGS sequence"/>
</dbReference>
<sequence>MNSLGGDLLIDEESYLDNLSDDLTVSVKGGWTPTVTASPASPQISAASVATFIASAALTYNITRSFGK</sequence>
<dbReference type="EMBL" id="PVWO01000034">
    <property type="protein sequence ID" value="PSB58469.1"/>
    <property type="molecule type" value="Genomic_DNA"/>
</dbReference>